<keyword evidence="3" id="KW-1185">Reference proteome</keyword>
<dbReference type="NCBIfam" id="TIGR01764">
    <property type="entry name" value="excise"/>
    <property type="match status" value="1"/>
</dbReference>
<accession>A0A7J0BYP2</accession>
<evidence type="ECO:0000313" key="2">
    <source>
        <dbReference type="EMBL" id="GFM38305.1"/>
    </source>
</evidence>
<reference evidence="2 3" key="1">
    <citation type="submission" date="2020-05" db="EMBL/GenBank/DDBJ databases">
        <title>Draft genome sequence of Desulfovibrio psychrotolerans JS1T.</title>
        <authorList>
            <person name="Ueno A."/>
            <person name="Tamazawa S."/>
            <person name="Tamamura S."/>
            <person name="Murakami T."/>
            <person name="Kiyama T."/>
            <person name="Inomata H."/>
            <person name="Amano Y."/>
            <person name="Miyakawa K."/>
            <person name="Tamaki H."/>
            <person name="Naganuma T."/>
            <person name="Kaneko K."/>
        </authorList>
    </citation>
    <scope>NUCLEOTIDE SEQUENCE [LARGE SCALE GENOMIC DNA]</scope>
    <source>
        <strain evidence="2 3">JS1</strain>
    </source>
</reference>
<dbReference type="EMBL" id="BLVP01000036">
    <property type="protein sequence ID" value="GFM38305.1"/>
    <property type="molecule type" value="Genomic_DNA"/>
</dbReference>
<sequence length="64" mass="7573">MQTLTVVEVAERLKVRPEWVRKAIKRKELRGHNVGTKARPRYRVREDVLSAFIDARTVNDIERD</sequence>
<evidence type="ECO:0000259" key="1">
    <source>
        <dbReference type="Pfam" id="PF12728"/>
    </source>
</evidence>
<dbReference type="InterPro" id="IPR041657">
    <property type="entry name" value="HTH_17"/>
</dbReference>
<gene>
    <name evidence="2" type="ORF">DSM19430T_29890</name>
</gene>
<dbReference type="InterPro" id="IPR010093">
    <property type="entry name" value="SinI_DNA-bd"/>
</dbReference>
<proteinExistence type="predicted"/>
<name>A0A7J0BYP2_9BACT</name>
<comment type="caution">
    <text evidence="2">The sequence shown here is derived from an EMBL/GenBank/DDBJ whole genome shotgun (WGS) entry which is preliminary data.</text>
</comment>
<dbReference type="Proteomes" id="UP000503820">
    <property type="component" value="Unassembled WGS sequence"/>
</dbReference>
<feature type="domain" description="Helix-turn-helix" evidence="1">
    <location>
        <begin position="4"/>
        <end position="56"/>
    </location>
</feature>
<dbReference type="GO" id="GO:0003677">
    <property type="term" value="F:DNA binding"/>
    <property type="evidence" value="ECO:0007669"/>
    <property type="project" value="InterPro"/>
</dbReference>
<dbReference type="RefSeq" id="WP_174410919.1">
    <property type="nucleotide sequence ID" value="NZ_BLVP01000036.1"/>
</dbReference>
<protein>
    <recommendedName>
        <fullName evidence="1">Helix-turn-helix domain-containing protein</fullName>
    </recommendedName>
</protein>
<organism evidence="2 3">
    <name type="scientific">Desulfovibrio psychrotolerans</name>
    <dbReference type="NCBI Taxonomy" id="415242"/>
    <lineage>
        <taxon>Bacteria</taxon>
        <taxon>Pseudomonadati</taxon>
        <taxon>Thermodesulfobacteriota</taxon>
        <taxon>Desulfovibrionia</taxon>
        <taxon>Desulfovibrionales</taxon>
        <taxon>Desulfovibrionaceae</taxon>
        <taxon>Desulfovibrio</taxon>
    </lineage>
</organism>
<evidence type="ECO:0000313" key="3">
    <source>
        <dbReference type="Proteomes" id="UP000503820"/>
    </source>
</evidence>
<dbReference type="Pfam" id="PF12728">
    <property type="entry name" value="HTH_17"/>
    <property type="match status" value="1"/>
</dbReference>
<dbReference type="AlphaFoldDB" id="A0A7J0BYP2"/>